<dbReference type="InterPro" id="IPR029043">
    <property type="entry name" value="GcvT/YgfZ_C"/>
</dbReference>
<comment type="function">
    <text evidence="4">Folate-binding protein involved in regulating the level of ATP-DnaA and in the modification of some tRNAs. It is probably a key factor in regulatory networks that act via tRNA modification, such as initiation of chromosomal replication.</text>
</comment>
<dbReference type="NCBIfam" id="TIGR03317">
    <property type="entry name" value="ygfZ_signature"/>
    <property type="match status" value="1"/>
</dbReference>
<evidence type="ECO:0000313" key="7">
    <source>
        <dbReference type="Proteomes" id="UP000683585"/>
    </source>
</evidence>
<accession>A0A8E4GHZ5</accession>
<dbReference type="GO" id="GO:0005542">
    <property type="term" value="F:folic acid binding"/>
    <property type="evidence" value="ECO:0007669"/>
    <property type="project" value="UniProtKB-UniRule"/>
</dbReference>
<dbReference type="GO" id="GO:0005737">
    <property type="term" value="C:cytoplasm"/>
    <property type="evidence" value="ECO:0007669"/>
    <property type="project" value="UniProtKB-SubCell"/>
</dbReference>
<dbReference type="AlphaFoldDB" id="A0A8E4GHZ5"/>
<dbReference type="PANTHER" id="PTHR22602:SF0">
    <property type="entry name" value="TRANSFERASE CAF17, MITOCHONDRIAL-RELATED"/>
    <property type="match status" value="1"/>
</dbReference>
<dbReference type="GO" id="GO:0008033">
    <property type="term" value="P:tRNA processing"/>
    <property type="evidence" value="ECO:0007669"/>
    <property type="project" value="UniProtKB-UniRule"/>
</dbReference>
<dbReference type="InterPro" id="IPR017703">
    <property type="entry name" value="YgfZ/GCV_T_CS"/>
</dbReference>
<reference evidence="6" key="1">
    <citation type="submission" date="2020-10" db="EMBL/GenBank/DDBJ databases">
        <authorList>
            <person name="Szabo G."/>
        </authorList>
    </citation>
    <scope>NUCLEOTIDE SEQUENCE</scope>
    <source>
        <strain evidence="6">PROFFT</strain>
    </source>
</reference>
<feature type="domain" description="tRNA-modifying protein YgfZ-like beta-barrel" evidence="5">
    <location>
        <begin position="298"/>
        <end position="365"/>
    </location>
</feature>
<keyword evidence="3 4" id="KW-0290">Folate-binding</keyword>
<name>A0A8E4GHZ5_9ENTR</name>
<comment type="similarity">
    <text evidence="4">Belongs to the tRNA-modifying YgfZ family.</text>
</comment>
<sequence length="377" mass="42818">MLDSMNLIEIYLINILNSSVIPLRNQISFLQSFTSSILIKDCYFNTNLVENNPMPFHYPFEEKKLVTANQLPPTIMLLNDWQVVSVTGDDAIKYLQGQLTADLTSLVEEKHILSGHCNPRGKMWCTLRVFHSSEGLSYLINQSVANQQIKALKKYAVFSNVTIAPKDNVIIFGVAGFKVADQLKSFFTQLPDAKKPAITHQETTLLYLKHPEERYILITSQLNAGIIIENLKKKVELNDSKQWMSLDIEAGYPIFYTVNSEKFLPQATNLQLLNAICFNKGCYSGQEIIARAQYRGANKQALYWLQGSASRLPLPGEEVELYLNTRWRHIGTTLAAIQLTNGSLNIQAILHKDIEKDSILRVFDDERSVLKIKDLTY</sequence>
<dbReference type="PANTHER" id="PTHR22602">
    <property type="entry name" value="TRANSFERASE CAF17, MITOCHONDRIAL-RELATED"/>
    <property type="match status" value="1"/>
</dbReference>
<comment type="subcellular location">
    <subcellularLocation>
        <location evidence="4">Cytoplasm</location>
    </subcellularLocation>
</comment>
<evidence type="ECO:0000313" key="6">
    <source>
        <dbReference type="EMBL" id="CAD6513112.1"/>
    </source>
</evidence>
<protein>
    <recommendedName>
        <fullName evidence="4">tRNA-modifying protein YgfZ</fullName>
    </recommendedName>
</protein>
<dbReference type="InterPro" id="IPR023758">
    <property type="entry name" value="tRNA-modifying_YgfZ"/>
</dbReference>
<evidence type="ECO:0000256" key="4">
    <source>
        <dbReference type="HAMAP-Rule" id="MF_01175"/>
    </source>
</evidence>
<dbReference type="SUPFAM" id="SSF103025">
    <property type="entry name" value="Folate-binding domain"/>
    <property type="match status" value="1"/>
</dbReference>
<dbReference type="HAMAP" id="MF_01175">
    <property type="entry name" value="tRNA_modifying_YgfZ"/>
    <property type="match status" value="1"/>
</dbReference>
<dbReference type="EMBL" id="LR890047">
    <property type="protein sequence ID" value="CAD6513112.1"/>
    <property type="molecule type" value="Genomic_DNA"/>
</dbReference>
<feature type="binding site" evidence="4">
    <location>
        <position position="81"/>
    </location>
    <ligand>
        <name>folate</name>
        <dbReference type="ChEBI" id="CHEBI:62501"/>
    </ligand>
</feature>
<evidence type="ECO:0000256" key="2">
    <source>
        <dbReference type="ARBA" id="ARBA00022694"/>
    </source>
</evidence>
<keyword evidence="7" id="KW-1185">Reference proteome</keyword>
<dbReference type="Gene3D" id="3.30.70.1400">
    <property type="entry name" value="Aminomethyltransferase beta-barrel domains"/>
    <property type="match status" value="1"/>
</dbReference>
<evidence type="ECO:0000259" key="5">
    <source>
        <dbReference type="Pfam" id="PF21130"/>
    </source>
</evidence>
<dbReference type="GO" id="GO:0016226">
    <property type="term" value="P:iron-sulfur cluster assembly"/>
    <property type="evidence" value="ECO:0007669"/>
    <property type="project" value="TreeGrafter"/>
</dbReference>
<keyword evidence="2 4" id="KW-0819">tRNA processing</keyword>
<dbReference type="InterPro" id="IPR048451">
    <property type="entry name" value="YgfZ_barrel"/>
</dbReference>
<feature type="binding site" evidence="4">
    <location>
        <position position="243"/>
    </location>
    <ligand>
        <name>folate</name>
        <dbReference type="ChEBI" id="CHEBI:62501"/>
    </ligand>
</feature>
<dbReference type="NCBIfam" id="NF007110">
    <property type="entry name" value="PRK09559.1"/>
    <property type="match status" value="1"/>
</dbReference>
<evidence type="ECO:0000256" key="1">
    <source>
        <dbReference type="ARBA" id="ARBA00022490"/>
    </source>
</evidence>
<dbReference type="Pfam" id="PF21130">
    <property type="entry name" value="YgfZ_barrel"/>
    <property type="match status" value="1"/>
</dbReference>
<dbReference type="GO" id="GO:0009451">
    <property type="term" value="P:RNA modification"/>
    <property type="evidence" value="ECO:0007669"/>
    <property type="project" value="InterPro"/>
</dbReference>
<dbReference type="Proteomes" id="UP000683585">
    <property type="component" value="Chromosome"/>
</dbReference>
<organism evidence="6 7">
    <name type="scientific">Candidatus Profftia tarda</name>
    <dbReference type="NCBI Taxonomy" id="1177216"/>
    <lineage>
        <taxon>Bacteria</taxon>
        <taxon>Pseudomonadati</taxon>
        <taxon>Pseudomonadota</taxon>
        <taxon>Gammaproteobacteria</taxon>
        <taxon>Enterobacterales</taxon>
        <taxon>Enterobacteriaceae</taxon>
        <taxon>Candidatus Profftia</taxon>
    </lineage>
</organism>
<proteinExistence type="inferred from homology"/>
<dbReference type="InterPro" id="IPR045179">
    <property type="entry name" value="YgfZ/GcvT"/>
</dbReference>
<keyword evidence="1 4" id="KW-0963">Cytoplasm</keyword>
<gene>
    <name evidence="6" type="ORF">PROFFT_A_06910</name>
</gene>
<dbReference type="Gene3D" id="3.30.70.1630">
    <property type="match status" value="1"/>
</dbReference>
<dbReference type="KEGG" id="ptf:PROFFT_A_06910"/>
<dbReference type="Gene3D" id="2.40.30.160">
    <property type="match status" value="1"/>
</dbReference>
<evidence type="ECO:0000256" key="3">
    <source>
        <dbReference type="ARBA" id="ARBA00022954"/>
    </source>
</evidence>
<dbReference type="SUPFAM" id="SSF101790">
    <property type="entry name" value="Aminomethyltransferase beta-barrel domain"/>
    <property type="match status" value="1"/>
</dbReference>